<dbReference type="Gramene" id="rna4077">
    <property type="protein sequence ID" value="RHN80180.1"/>
    <property type="gene ID" value="gene4077"/>
</dbReference>
<proteinExistence type="predicted"/>
<comment type="subcellular location">
    <subcellularLocation>
        <location evidence="1 6">Nucleus</location>
    </subcellularLocation>
</comment>
<comment type="function">
    <text evidence="6">Transcriptional repressor that regulates multiple aspects of plant growth and development.</text>
</comment>
<dbReference type="Proteomes" id="UP000265566">
    <property type="component" value="Chromosome 1"/>
</dbReference>
<evidence type="ECO:0000256" key="1">
    <source>
        <dbReference type="ARBA" id="ARBA00004123"/>
    </source>
</evidence>
<reference evidence="8" key="1">
    <citation type="journal article" date="2018" name="Nat. Plants">
        <title>Whole-genome landscape of Medicago truncatula symbiotic genes.</title>
        <authorList>
            <person name="Pecrix Y."/>
            <person name="Gamas P."/>
            <person name="Carrere S."/>
        </authorList>
    </citation>
    <scope>NUCLEOTIDE SEQUENCE</scope>
    <source>
        <tissue evidence="8">Leaves</tissue>
    </source>
</reference>
<gene>
    <name evidence="8" type="ORF">MtrunA17_Chr1g0185481</name>
</gene>
<keyword evidence="5 6" id="KW-0539">Nucleus</keyword>
<comment type="caution">
    <text evidence="8">The sequence shown here is derived from an EMBL/GenBank/DDBJ whole genome shotgun (WGS) entry which is preliminary data.</text>
</comment>
<dbReference type="InterPro" id="IPR006458">
    <property type="entry name" value="Ovate_C"/>
</dbReference>
<evidence type="ECO:0000256" key="6">
    <source>
        <dbReference type="RuleBase" id="RU367028"/>
    </source>
</evidence>
<evidence type="ECO:0000256" key="4">
    <source>
        <dbReference type="ARBA" id="ARBA00023163"/>
    </source>
</evidence>
<dbReference type="NCBIfam" id="TIGR01568">
    <property type="entry name" value="A_thal_3678"/>
    <property type="match status" value="1"/>
</dbReference>
<evidence type="ECO:0000256" key="5">
    <source>
        <dbReference type="ARBA" id="ARBA00023242"/>
    </source>
</evidence>
<keyword evidence="3 6" id="KW-0805">Transcription regulation</keyword>
<evidence type="ECO:0000259" key="7">
    <source>
        <dbReference type="PROSITE" id="PS51754"/>
    </source>
</evidence>
<dbReference type="PROSITE" id="PS51754">
    <property type="entry name" value="OVATE"/>
    <property type="match status" value="1"/>
</dbReference>
<dbReference type="GO" id="GO:0005634">
    <property type="term" value="C:nucleus"/>
    <property type="evidence" value="ECO:0007669"/>
    <property type="project" value="UniProtKB-SubCell"/>
</dbReference>
<sequence length="269" mass="30567">MYIFYSNYIYIHYHRAKGLLNVDIFILQVHRNMPNTRNLRNLNLCFSNSTLESKSPPTSPISTTISEASSHQHHHQILQKPSSSTPSPSIMIKNFNSLYDPSLTSDHTLCSSSLSTTFTTSTSFDLEIEPEPEPADFAAAFASQRFFFSSPGSSNSLIEYTNTDCIQHSSVPLMDKSNSTKREKKQEKEKEEVLFNGSVAVPTYSPDPYMDFRRSMQEMVEARPELMDVKSNWNILHELLLCYLALNPKNTHKFILGAFADLLVTLMSF</sequence>
<dbReference type="GO" id="GO:0045892">
    <property type="term" value="P:negative regulation of DNA-templated transcription"/>
    <property type="evidence" value="ECO:0007669"/>
    <property type="project" value="UniProtKB-UniRule"/>
</dbReference>
<dbReference type="AlphaFoldDB" id="A0A396JPF5"/>
<organism evidence="8">
    <name type="scientific">Medicago truncatula</name>
    <name type="common">Barrel medic</name>
    <name type="synonym">Medicago tribuloides</name>
    <dbReference type="NCBI Taxonomy" id="3880"/>
    <lineage>
        <taxon>Eukaryota</taxon>
        <taxon>Viridiplantae</taxon>
        <taxon>Streptophyta</taxon>
        <taxon>Embryophyta</taxon>
        <taxon>Tracheophyta</taxon>
        <taxon>Spermatophyta</taxon>
        <taxon>Magnoliopsida</taxon>
        <taxon>eudicotyledons</taxon>
        <taxon>Gunneridae</taxon>
        <taxon>Pentapetalae</taxon>
        <taxon>rosids</taxon>
        <taxon>fabids</taxon>
        <taxon>Fabales</taxon>
        <taxon>Fabaceae</taxon>
        <taxon>Papilionoideae</taxon>
        <taxon>50 kb inversion clade</taxon>
        <taxon>NPAAA clade</taxon>
        <taxon>Hologalegina</taxon>
        <taxon>IRL clade</taxon>
        <taxon>Trifolieae</taxon>
        <taxon>Medicago</taxon>
    </lineage>
</organism>
<dbReference type="InterPro" id="IPR038933">
    <property type="entry name" value="Ovate"/>
</dbReference>
<protein>
    <recommendedName>
        <fullName evidence="6">Transcription repressor</fullName>
    </recommendedName>
    <alternativeName>
        <fullName evidence="6">Ovate family protein</fullName>
    </alternativeName>
</protein>
<evidence type="ECO:0000313" key="8">
    <source>
        <dbReference type="EMBL" id="RHN80180.1"/>
    </source>
</evidence>
<dbReference type="EMBL" id="PSQE01000001">
    <property type="protein sequence ID" value="RHN80180.1"/>
    <property type="molecule type" value="Genomic_DNA"/>
</dbReference>
<dbReference type="PANTHER" id="PTHR33057:SF21">
    <property type="entry name" value="TRANSCRIPTION REPRESSOR"/>
    <property type="match status" value="1"/>
</dbReference>
<evidence type="ECO:0000256" key="2">
    <source>
        <dbReference type="ARBA" id="ARBA00022491"/>
    </source>
</evidence>
<accession>A0A396JPF5</accession>
<evidence type="ECO:0000256" key="3">
    <source>
        <dbReference type="ARBA" id="ARBA00023015"/>
    </source>
</evidence>
<feature type="domain" description="OVATE" evidence="7">
    <location>
        <begin position="201"/>
        <end position="265"/>
    </location>
</feature>
<keyword evidence="4 6" id="KW-0804">Transcription</keyword>
<dbReference type="Pfam" id="PF04844">
    <property type="entry name" value="Ovate"/>
    <property type="match status" value="1"/>
</dbReference>
<name>A0A396JPF5_MEDTR</name>
<keyword evidence="2 6" id="KW-0678">Repressor</keyword>
<dbReference type="PANTHER" id="PTHR33057">
    <property type="entry name" value="TRANSCRIPTION REPRESSOR OFP7-RELATED"/>
    <property type="match status" value="1"/>
</dbReference>